<evidence type="ECO:0000313" key="5">
    <source>
        <dbReference type="Proteomes" id="UP001526225"/>
    </source>
</evidence>
<keyword evidence="2" id="KW-0175">Coiled coil</keyword>
<proteinExistence type="predicted"/>
<dbReference type="InterPro" id="IPR010090">
    <property type="entry name" value="Phage_tape_meas"/>
</dbReference>
<dbReference type="Pfam" id="PF10145">
    <property type="entry name" value="PhageMin_Tail"/>
    <property type="match status" value="1"/>
</dbReference>
<accession>A0ABT3E4A2</accession>
<comment type="caution">
    <text evidence="4">The sequence shown here is derived from an EMBL/GenBank/DDBJ whole genome shotgun (WGS) entry which is preliminary data.</text>
</comment>
<keyword evidence="5" id="KW-1185">Reference proteome</keyword>
<dbReference type="Proteomes" id="UP001526225">
    <property type="component" value="Unassembled WGS sequence"/>
</dbReference>
<organism evidence="4 5">
    <name type="scientific">Weissella ceti</name>
    <dbReference type="NCBI Taxonomy" id="759620"/>
    <lineage>
        <taxon>Bacteria</taxon>
        <taxon>Bacillati</taxon>
        <taxon>Bacillota</taxon>
        <taxon>Bacilli</taxon>
        <taxon>Lactobacillales</taxon>
        <taxon>Lactobacillaceae</taxon>
        <taxon>Weissella</taxon>
    </lineage>
</organism>
<dbReference type="EMBL" id="JAOZFE010000003">
    <property type="protein sequence ID" value="MCW0953243.1"/>
    <property type="molecule type" value="Genomic_DNA"/>
</dbReference>
<dbReference type="NCBIfam" id="TIGR01760">
    <property type="entry name" value="tape_meas_TP901"/>
    <property type="match status" value="1"/>
</dbReference>
<evidence type="ECO:0000259" key="3">
    <source>
        <dbReference type="Pfam" id="PF10145"/>
    </source>
</evidence>
<keyword evidence="1" id="KW-1188">Viral release from host cell</keyword>
<evidence type="ECO:0000256" key="1">
    <source>
        <dbReference type="ARBA" id="ARBA00022612"/>
    </source>
</evidence>
<feature type="coiled-coil region" evidence="2">
    <location>
        <begin position="95"/>
        <end position="129"/>
    </location>
</feature>
<dbReference type="RefSeq" id="WP_213409663.1">
    <property type="nucleotide sequence ID" value="NZ_CP074441.1"/>
</dbReference>
<feature type="domain" description="Phage tail tape measure protein" evidence="3">
    <location>
        <begin position="196"/>
        <end position="394"/>
    </location>
</feature>
<protein>
    <submittedName>
        <fullName evidence="4">Phage tail tape measure protein</fullName>
    </submittedName>
</protein>
<sequence length="1307" mass="140263">MAGDMSLGKLRIEVGIDGKGVTDGVSKLERDIKGGVKGFSSFASATRRGGQELEITKAKVGMLGHSIQNMSKINKSYGDVLNDNAKMSKLTEGEQAKLRQEYEQSTVKLNAYKQQFVDTSREMAEMQVKTQGWTGALNSAGEQLTEVGSSLTKKVTLPMAAVGTMALKVGFDFEEGMSRVKAISGATSAEIETLTSQARQLGKDTAFSARETAQGMENLAMAGFSVNEIMAATPGLLDLAAVSGKDVGLAAEISAGTLRSFGLEASEAGRVADVLAKTATSAATDTSALGEAMKYIAPVAHQLNMSVEETSAAIGVMANHSIKGSQAGTTMRMALTSMAKPTKEARGAMEDLGITFFDSQGKMKPFGKILGELQTSMKDLTDEQKAATLKILFGQTALSGMMALVGEAPGVYDDFTESLNNSAGAADEMARTMQDNANNSIEQMFGSLEDAGIAIARIVTPAFRDITKFIEQCADAFSDLDPEAQKVIVKLGLLAMAAGPTAFILGKVSTSAVSTIAAFKGMNAAKSAAISVGALGTTASTATGGLNAMASGATNSLKVFGALSPATVGVVGVVTGLGLAIGGIKWIEGQANAKRWGSDVSDSAKKSLDSVKSAQDGINLALASTTNDAKLTSKEVSKAFEDMSKNVSENVKKSNDEMQEGFNQLPKDLQNALSKANEEFKKHNKEIEDEAKRISETVKAIQKQSGKETAEQQQFMHQSRLRMNELTVKSLGLTAEQEKQAIISLNGDVSQLSAEQRREAFKNLGDVAAKTVESYDKQRETVKKYYDQGMMSAEQYKNIIGSLDAQQEEANERSIARSYELMKANGENENAMRMHFTKMGTTLEEAEKAYDKLGASAKQNMSAVVSASEEADEKTRDSVNKWNSIVLDPKTGKLKTNAPEEVQKAMKSKEGWDQMKLAAKEANIGSNARQMFTEAAIESKKWDSMSLEEKKATVNSNVAQVLLNDKTAMAEFAMLPDPVKKIIMGSNSGDVIEATLQDMRLWEDLTPQVKKLITESNTPIVSKEAQDSIESWNELSPEIKKLLATNHASAKFDEAIKSQKDWDALPVQVKKLLADNTNVHQQLTSAGIKLNEYNANNPALKYLKADASSTVQAANTGNAALDSVIGKNVPSKSIEAVDNTYQGVSSAQRSLDSIPNKTQKFIEMITTRAERATGDPYFMGGPVKVNDQKGPNYRELIRLPNGKEIMPTGRDVKMDLPTGTRIFNAGETNQIMAQRRDMKRLSDNNQVGRSVNTNTVSSGGITKVENVVNVQVMADVTPRTVKMLTDKVQATMNEQSKNAGNVFGRGN</sequence>
<gene>
    <name evidence="4" type="ORF">OIT44_04030</name>
</gene>
<evidence type="ECO:0000313" key="4">
    <source>
        <dbReference type="EMBL" id="MCW0953243.1"/>
    </source>
</evidence>
<feature type="coiled-coil region" evidence="2">
    <location>
        <begin position="670"/>
        <end position="704"/>
    </location>
</feature>
<dbReference type="PANTHER" id="PTHR37813">
    <property type="entry name" value="FELS-2 PROPHAGE PROTEIN"/>
    <property type="match status" value="1"/>
</dbReference>
<evidence type="ECO:0000256" key="2">
    <source>
        <dbReference type="SAM" id="Coils"/>
    </source>
</evidence>
<reference evidence="4 5" key="1">
    <citation type="submission" date="2022-10" db="EMBL/GenBank/DDBJ databases">
        <title>Weissella fermenti sp. nov., isolated from fermented cabbage.</title>
        <authorList>
            <person name="Lee J.K."/>
            <person name="Baek J.H."/>
            <person name="Choi D.G."/>
            <person name="Kim J.M."/>
            <person name="Jeon C.O."/>
        </authorList>
    </citation>
    <scope>NUCLEOTIDE SEQUENCE [LARGE SCALE GENOMIC DNA]</scope>
    <source>
        <strain evidence="4 5">KACC 18534</strain>
    </source>
</reference>
<name>A0ABT3E4A2_9LACO</name>
<dbReference type="PANTHER" id="PTHR37813:SF1">
    <property type="entry name" value="FELS-2 PROPHAGE PROTEIN"/>
    <property type="match status" value="1"/>
</dbReference>